<feature type="chain" id="PRO_5013137713" evidence="1">
    <location>
        <begin position="20"/>
        <end position="209"/>
    </location>
</feature>
<dbReference type="EMBL" id="FUYS01000002">
    <property type="protein sequence ID" value="SKB38152.1"/>
    <property type="molecule type" value="Genomic_DNA"/>
</dbReference>
<name>A0A1T5AT24_9SPHI</name>
<gene>
    <name evidence="2" type="ORF">SAMN05660226_01042</name>
</gene>
<protein>
    <submittedName>
        <fullName evidence="2">Uncharacterized protein</fullName>
    </submittedName>
</protein>
<dbReference type="Proteomes" id="UP000190541">
    <property type="component" value="Unassembled WGS sequence"/>
</dbReference>
<feature type="signal peptide" evidence="1">
    <location>
        <begin position="1"/>
        <end position="19"/>
    </location>
</feature>
<evidence type="ECO:0000313" key="2">
    <source>
        <dbReference type="EMBL" id="SKB38152.1"/>
    </source>
</evidence>
<dbReference type="AlphaFoldDB" id="A0A1T5AT24"/>
<dbReference type="STRING" id="623280.SAMN05660226_01042"/>
<evidence type="ECO:0000256" key="1">
    <source>
        <dbReference type="SAM" id="SignalP"/>
    </source>
</evidence>
<sequence length="209" mass="23946">MTMKTSCSVFARNAAIWCAALLLTACQHVSKSIKDTFNTRPEEPFFSANRESVARFVADEDALARAEQQLRELPQYRSRSINLYADIHFYDDGRIAAKLQHPENMDYVDAYTYRQGKWSGPHPVQLSARERLSDKMIALDSVPFRTAAAVIRNYNEKAAAIEGARQANHVYLIIHSGLTRWYPNRIDGARELWQISFRRDGSVTSFERL</sequence>
<dbReference type="PROSITE" id="PS51257">
    <property type="entry name" value="PROKAR_LIPOPROTEIN"/>
    <property type="match status" value="1"/>
</dbReference>
<accession>A0A1T5AT24</accession>
<keyword evidence="1" id="KW-0732">Signal</keyword>
<organism evidence="2 3">
    <name type="scientific">Parapedobacter luteus</name>
    <dbReference type="NCBI Taxonomy" id="623280"/>
    <lineage>
        <taxon>Bacteria</taxon>
        <taxon>Pseudomonadati</taxon>
        <taxon>Bacteroidota</taxon>
        <taxon>Sphingobacteriia</taxon>
        <taxon>Sphingobacteriales</taxon>
        <taxon>Sphingobacteriaceae</taxon>
        <taxon>Parapedobacter</taxon>
    </lineage>
</organism>
<evidence type="ECO:0000313" key="3">
    <source>
        <dbReference type="Proteomes" id="UP000190541"/>
    </source>
</evidence>
<reference evidence="2 3" key="1">
    <citation type="submission" date="2017-02" db="EMBL/GenBank/DDBJ databases">
        <authorList>
            <person name="Peterson S.W."/>
        </authorList>
    </citation>
    <scope>NUCLEOTIDE SEQUENCE [LARGE SCALE GENOMIC DNA]</scope>
    <source>
        <strain evidence="2 3">DSM 22899</strain>
    </source>
</reference>
<proteinExistence type="predicted"/>
<keyword evidence="3" id="KW-1185">Reference proteome</keyword>